<organism evidence="2">
    <name type="scientific">Thermococcus litoralis</name>
    <dbReference type="NCBI Taxonomy" id="2265"/>
    <lineage>
        <taxon>Archaea</taxon>
        <taxon>Methanobacteriati</taxon>
        <taxon>Methanobacteriota</taxon>
        <taxon>Thermococci</taxon>
        <taxon>Thermococcales</taxon>
        <taxon>Thermococcaceae</taxon>
        <taxon>Thermococcus</taxon>
    </lineage>
</organism>
<dbReference type="Pfam" id="PF06114">
    <property type="entry name" value="Peptidase_M78"/>
    <property type="match status" value="1"/>
</dbReference>
<name>A0A7C5P1A9_THELI</name>
<dbReference type="AlphaFoldDB" id="A0A7C5P1A9"/>
<dbReference type="EMBL" id="DRTU01000080">
    <property type="protein sequence ID" value="HHI00205.1"/>
    <property type="molecule type" value="Genomic_DNA"/>
</dbReference>
<proteinExistence type="predicted"/>
<dbReference type="InterPro" id="IPR052345">
    <property type="entry name" value="Rad_response_metalloprotease"/>
</dbReference>
<protein>
    <submittedName>
        <fullName evidence="2">ImmA/IrrE family metallo-endopeptidase</fullName>
    </submittedName>
</protein>
<dbReference type="PANTHER" id="PTHR43236:SF1">
    <property type="entry name" value="BLL7220 PROTEIN"/>
    <property type="match status" value="1"/>
</dbReference>
<sequence length="227" mass="25418">MRVPWVPREGIEREAHKVISEYGKMVGRNVAPPIPVEHIIEGFLGLRLCFEDLEEKFGQKGILGVLILDEGRVVINTQLAESGPEGRYCFTCSHEVGHWILHRHLIKKAAKRSGDQSAIICRLSDARKSHEWQADYFAACLLMPRKHVFEAFKTVCGERPLVLENENSKLGGTWVAVDPCVSNWHYIAQLVCNAGGFDNVSKEAMAIRMLELGLIVNTTEAKIGWGV</sequence>
<dbReference type="Proteomes" id="UP000886217">
    <property type="component" value="Unassembled WGS sequence"/>
</dbReference>
<evidence type="ECO:0000259" key="1">
    <source>
        <dbReference type="Pfam" id="PF06114"/>
    </source>
</evidence>
<dbReference type="PANTHER" id="PTHR43236">
    <property type="entry name" value="ANTITOXIN HIGA1"/>
    <property type="match status" value="1"/>
</dbReference>
<comment type="caution">
    <text evidence="2">The sequence shown here is derived from an EMBL/GenBank/DDBJ whole genome shotgun (WGS) entry which is preliminary data.</text>
</comment>
<feature type="domain" description="IrrE N-terminal-like" evidence="1">
    <location>
        <begin position="55"/>
        <end position="148"/>
    </location>
</feature>
<dbReference type="Gene3D" id="1.10.10.2910">
    <property type="match status" value="1"/>
</dbReference>
<reference evidence="2" key="1">
    <citation type="journal article" date="2020" name="mSystems">
        <title>Genome- and Community-Level Interaction Insights into Carbon Utilization and Element Cycling Functions of Hydrothermarchaeota in Hydrothermal Sediment.</title>
        <authorList>
            <person name="Zhou Z."/>
            <person name="Liu Y."/>
            <person name="Xu W."/>
            <person name="Pan J."/>
            <person name="Luo Z.H."/>
            <person name="Li M."/>
        </authorList>
    </citation>
    <scope>NUCLEOTIDE SEQUENCE [LARGE SCALE GENOMIC DNA]</scope>
    <source>
        <strain evidence="2">HyVt-93</strain>
    </source>
</reference>
<gene>
    <name evidence="2" type="ORF">ENL40_01805</name>
</gene>
<dbReference type="InterPro" id="IPR010359">
    <property type="entry name" value="IrrE_HExxH"/>
</dbReference>
<accession>A0A7C5P1A9</accession>
<evidence type="ECO:0000313" key="2">
    <source>
        <dbReference type="EMBL" id="HHI00205.1"/>
    </source>
</evidence>